<comment type="catalytic activity">
    <reaction evidence="3">
        <text>alpha-D-glucosamine 6-phosphate + H2O = beta-D-fructose 6-phosphate + NH4(+)</text>
        <dbReference type="Rhea" id="RHEA:12172"/>
        <dbReference type="ChEBI" id="CHEBI:15377"/>
        <dbReference type="ChEBI" id="CHEBI:28938"/>
        <dbReference type="ChEBI" id="CHEBI:57634"/>
        <dbReference type="ChEBI" id="CHEBI:75989"/>
        <dbReference type="EC" id="3.5.99.6"/>
    </reaction>
</comment>
<accession>A0ABY5J1N6</accession>
<feature type="active site" description="Proton acceptor; for enolization step" evidence="3">
    <location>
        <position position="63"/>
    </location>
</feature>
<organism evidence="5 6">
    <name type="scientific">Mycoplasmopsis equigenitalium</name>
    <dbReference type="NCBI Taxonomy" id="114883"/>
    <lineage>
        <taxon>Bacteria</taxon>
        <taxon>Bacillati</taxon>
        <taxon>Mycoplasmatota</taxon>
        <taxon>Mycoplasmoidales</taxon>
        <taxon>Metamycoplasmataceae</taxon>
        <taxon>Mycoplasmopsis</taxon>
    </lineage>
</organism>
<dbReference type="InterPro" id="IPR037171">
    <property type="entry name" value="NagB/RpiA_transferase-like"/>
</dbReference>
<comment type="similarity">
    <text evidence="3">Belongs to the glucosamine/galactosamine-6-phosphate isomerase family. NagB subfamily.</text>
</comment>
<evidence type="ECO:0000313" key="6">
    <source>
        <dbReference type="Proteomes" id="UP001059576"/>
    </source>
</evidence>
<dbReference type="HAMAP" id="MF_01241">
    <property type="entry name" value="GlcN6P_deamin"/>
    <property type="match status" value="1"/>
</dbReference>
<dbReference type="RefSeq" id="WP_129722106.1">
    <property type="nucleotide sequence ID" value="NZ_CP101808.1"/>
</dbReference>
<feature type="active site" description="For ring-opening step" evidence="3">
    <location>
        <position position="138"/>
    </location>
</feature>
<dbReference type="PANTHER" id="PTHR11280">
    <property type="entry name" value="GLUCOSAMINE-6-PHOSPHATE ISOMERASE"/>
    <property type="match status" value="1"/>
</dbReference>
<feature type="active site" description="For ring-opening step" evidence="3">
    <location>
        <position position="131"/>
    </location>
</feature>
<dbReference type="Gene3D" id="3.40.50.1360">
    <property type="match status" value="1"/>
</dbReference>
<comment type="caution">
    <text evidence="3">Lacks conserved residue(s) required for the propagation of feature annotation.</text>
</comment>
<evidence type="ECO:0000256" key="2">
    <source>
        <dbReference type="ARBA" id="ARBA00023277"/>
    </source>
</evidence>
<evidence type="ECO:0000259" key="4">
    <source>
        <dbReference type="Pfam" id="PF01182"/>
    </source>
</evidence>
<dbReference type="EMBL" id="CP101808">
    <property type="protein sequence ID" value="UUD37167.1"/>
    <property type="molecule type" value="Genomic_DNA"/>
</dbReference>
<comment type="function">
    <text evidence="3">Catalyzes the reversible isomerization-deamination of glucosamine 6-phosphate (GlcN6P) to form fructose 6-phosphate (Fru6P) and ammonium ion.</text>
</comment>
<dbReference type="PANTHER" id="PTHR11280:SF5">
    <property type="entry name" value="GLUCOSAMINE-6-PHOSPHATE ISOMERASE"/>
    <property type="match status" value="1"/>
</dbReference>
<dbReference type="Proteomes" id="UP001059576">
    <property type="component" value="Chromosome"/>
</dbReference>
<gene>
    <name evidence="3 5" type="primary">nagB</name>
    <name evidence="5" type="ORF">NPA09_01160</name>
</gene>
<dbReference type="SUPFAM" id="SSF100950">
    <property type="entry name" value="NagB/RpiA/CoA transferase-like"/>
    <property type="match status" value="1"/>
</dbReference>
<feature type="active site" description="Proton acceptor; for ring-opening step" evidence="3">
    <location>
        <position position="133"/>
    </location>
</feature>
<sequence length="236" mass="26385">MEIIKVKDYKEMSKQAAKILIEQITFKQNSSVCFATGSTPIGMYKELIKSKTDFSEIQTFNLDEYIGLEQTHPQSYFYFMQENLFKHINVKPEKINFPLGTGDIAKNIATYNKLLHDNAPLDFVILGIGENGHIAFNEPGCSFEDETREVKLTKNTIEANSRFFKSMNEVPKTAVSMGIKSILNSKKIILLASGVKKAQAIYETVKGQYTNACPASSLQLHGNVTIIVDEEAGSKI</sequence>
<dbReference type="Pfam" id="PF01182">
    <property type="entry name" value="Glucosamine_iso"/>
    <property type="match status" value="1"/>
</dbReference>
<dbReference type="CDD" id="cd01399">
    <property type="entry name" value="GlcN6P_deaminase"/>
    <property type="match status" value="1"/>
</dbReference>
<feature type="domain" description="Glucosamine/galactosamine-6-phosphate isomerase" evidence="4">
    <location>
        <begin position="11"/>
        <end position="222"/>
    </location>
</feature>
<dbReference type="EC" id="3.5.99.6" evidence="3"/>
<dbReference type="InterPro" id="IPR004547">
    <property type="entry name" value="Glucosamine6P_isomerase"/>
</dbReference>
<proteinExistence type="inferred from homology"/>
<reference evidence="5" key="1">
    <citation type="submission" date="2022-07" db="EMBL/GenBank/DDBJ databases">
        <title>Complete genome of Mycoplasma equigenitalium type strain T37.</title>
        <authorList>
            <person name="Spergser J."/>
        </authorList>
    </citation>
    <scope>NUCLEOTIDE SEQUENCE</scope>
    <source>
        <strain evidence="5">T37</strain>
    </source>
</reference>
<dbReference type="InterPro" id="IPR006148">
    <property type="entry name" value="Glc/Gal-6P_isomerase"/>
</dbReference>
<keyword evidence="6" id="KW-1185">Reference proteome</keyword>
<dbReference type="GO" id="GO:0004342">
    <property type="term" value="F:glucosamine-6-phosphate deaminase activity"/>
    <property type="evidence" value="ECO:0007669"/>
    <property type="project" value="UniProtKB-EC"/>
</dbReference>
<keyword evidence="2 3" id="KW-0119">Carbohydrate metabolism</keyword>
<evidence type="ECO:0000313" key="5">
    <source>
        <dbReference type="EMBL" id="UUD37167.1"/>
    </source>
</evidence>
<evidence type="ECO:0000256" key="1">
    <source>
        <dbReference type="ARBA" id="ARBA00022801"/>
    </source>
</evidence>
<protein>
    <recommendedName>
        <fullName evidence="3">Glucosamine-6-phosphate deaminase</fullName>
        <ecNumber evidence="3">3.5.99.6</ecNumber>
    </recommendedName>
    <alternativeName>
        <fullName evidence="3">GlcN6P deaminase</fullName>
        <shortName evidence="3">GNPDA</shortName>
    </alternativeName>
    <alternativeName>
        <fullName evidence="3">Glucosamine-6-phosphate isomerase</fullName>
    </alternativeName>
</protein>
<comment type="pathway">
    <text evidence="3">Amino-sugar metabolism; N-acetylneuraminate degradation; D-fructose 6-phosphate from N-acetylneuraminate: step 5/5.</text>
</comment>
<evidence type="ECO:0000256" key="3">
    <source>
        <dbReference type="HAMAP-Rule" id="MF_01241"/>
    </source>
</evidence>
<name>A0ABY5J1N6_9BACT</name>
<keyword evidence="1 3" id="KW-0378">Hydrolase</keyword>
<dbReference type="NCBIfam" id="TIGR00502">
    <property type="entry name" value="nagB"/>
    <property type="match status" value="1"/>
</dbReference>